<protein>
    <submittedName>
        <fullName evidence="3">Uncharacterized protein</fullName>
    </submittedName>
</protein>
<dbReference type="RefSeq" id="WP_310123738.1">
    <property type="nucleotide sequence ID" value="NZ_JAVDQV010000010.1"/>
</dbReference>
<reference evidence="3 4" key="1">
    <citation type="submission" date="2023-07" db="EMBL/GenBank/DDBJ databases">
        <title>Sorghum-associated microbial communities from plants grown in Nebraska, USA.</title>
        <authorList>
            <person name="Schachtman D."/>
        </authorList>
    </citation>
    <scope>NUCLEOTIDE SEQUENCE [LARGE SCALE GENOMIC DNA]</scope>
    <source>
        <strain evidence="3 4">DS1316</strain>
    </source>
</reference>
<evidence type="ECO:0000256" key="2">
    <source>
        <dbReference type="SAM" id="Phobius"/>
    </source>
</evidence>
<keyword evidence="2" id="KW-0812">Transmembrane</keyword>
<gene>
    <name evidence="3" type="ORF">J2804_004401</name>
</gene>
<name>A0ABU1LW42_9BURK</name>
<dbReference type="EMBL" id="JAVDRP010000009">
    <property type="protein sequence ID" value="MDR6410973.1"/>
    <property type="molecule type" value="Genomic_DNA"/>
</dbReference>
<evidence type="ECO:0000256" key="1">
    <source>
        <dbReference type="SAM" id="MobiDB-lite"/>
    </source>
</evidence>
<sequence>MVVSSFTSTKLWHGVKSCVVRLCEKASRRALFILPAFFLLFFALLFSIWYVSGSGSWLIVTGAVLMAAMIVATAMFAIASFVADGDDTRDSSKHTATPPGESGSEQAPDSASSTVPGAAARSDKDDSQA</sequence>
<keyword evidence="2" id="KW-1133">Transmembrane helix</keyword>
<evidence type="ECO:0000313" key="4">
    <source>
        <dbReference type="Proteomes" id="UP001264340"/>
    </source>
</evidence>
<proteinExistence type="predicted"/>
<feature type="compositionally biased region" description="Polar residues" evidence="1">
    <location>
        <begin position="103"/>
        <end position="115"/>
    </location>
</feature>
<keyword evidence="2" id="KW-0472">Membrane</keyword>
<evidence type="ECO:0000313" key="3">
    <source>
        <dbReference type="EMBL" id="MDR6410973.1"/>
    </source>
</evidence>
<comment type="caution">
    <text evidence="3">The sequence shown here is derived from an EMBL/GenBank/DDBJ whole genome shotgun (WGS) entry which is preliminary data.</text>
</comment>
<feature type="region of interest" description="Disordered" evidence="1">
    <location>
        <begin position="85"/>
        <end position="129"/>
    </location>
</feature>
<accession>A0ABU1LW42</accession>
<dbReference type="Proteomes" id="UP001264340">
    <property type="component" value="Unassembled WGS sequence"/>
</dbReference>
<feature type="transmembrane region" description="Helical" evidence="2">
    <location>
        <begin position="31"/>
        <end position="51"/>
    </location>
</feature>
<organism evidence="3 4">
    <name type="scientific">Paraburkholderia terricola</name>
    <dbReference type="NCBI Taxonomy" id="169427"/>
    <lineage>
        <taxon>Bacteria</taxon>
        <taxon>Pseudomonadati</taxon>
        <taxon>Pseudomonadota</taxon>
        <taxon>Betaproteobacteria</taxon>
        <taxon>Burkholderiales</taxon>
        <taxon>Burkholderiaceae</taxon>
        <taxon>Paraburkholderia</taxon>
    </lineage>
</organism>
<keyword evidence="4" id="KW-1185">Reference proteome</keyword>
<feature type="transmembrane region" description="Helical" evidence="2">
    <location>
        <begin position="57"/>
        <end position="83"/>
    </location>
</feature>